<evidence type="ECO:0000313" key="2">
    <source>
        <dbReference type="EMBL" id="MFE9598811.1"/>
    </source>
</evidence>
<dbReference type="PANTHER" id="PTHR33164">
    <property type="entry name" value="TRANSCRIPTIONAL REGULATOR, MARR FAMILY"/>
    <property type="match status" value="1"/>
</dbReference>
<dbReference type="InterPro" id="IPR036390">
    <property type="entry name" value="WH_DNA-bd_sf"/>
</dbReference>
<dbReference type="PRINTS" id="PR00598">
    <property type="entry name" value="HTHMARR"/>
</dbReference>
<dbReference type="SUPFAM" id="SSF46785">
    <property type="entry name" value="Winged helix' DNA-binding domain"/>
    <property type="match status" value="1"/>
</dbReference>
<sequence length="154" mass="17494">MSEPRWLTPDQAEVWAKYRTLRRTLQRAQDQQLQRDSGLSAADYALLAPLSESADGVLRARELGAEVDWERSRLSHQISRMEKRGLVTREACADDARGSMVRLTRKGREAIEAAAPAHAENVRRLVFDPLTPDEVRLFGDVLDRILDAVERNSR</sequence>
<dbReference type="SMART" id="SM00347">
    <property type="entry name" value="HTH_MARR"/>
    <property type="match status" value="1"/>
</dbReference>
<reference evidence="2 3" key="1">
    <citation type="submission" date="2024-10" db="EMBL/GenBank/DDBJ databases">
        <title>The Natural Products Discovery Center: Release of the First 8490 Sequenced Strains for Exploring Actinobacteria Biosynthetic Diversity.</title>
        <authorList>
            <person name="Kalkreuter E."/>
            <person name="Kautsar S.A."/>
            <person name="Yang D."/>
            <person name="Bader C.D."/>
            <person name="Teijaro C.N."/>
            <person name="Fluegel L."/>
            <person name="Davis C.M."/>
            <person name="Simpson J.R."/>
            <person name="Lauterbach L."/>
            <person name="Steele A.D."/>
            <person name="Gui C."/>
            <person name="Meng S."/>
            <person name="Li G."/>
            <person name="Viehrig K."/>
            <person name="Ye F."/>
            <person name="Su P."/>
            <person name="Kiefer A.F."/>
            <person name="Nichols A."/>
            <person name="Cepeda A.J."/>
            <person name="Yan W."/>
            <person name="Fan B."/>
            <person name="Jiang Y."/>
            <person name="Adhikari A."/>
            <person name="Zheng C.-J."/>
            <person name="Schuster L."/>
            <person name="Cowan T.M."/>
            <person name="Smanski M.J."/>
            <person name="Chevrette M.G."/>
            <person name="De Carvalho L.P.S."/>
            <person name="Shen B."/>
        </authorList>
    </citation>
    <scope>NUCLEOTIDE SEQUENCE [LARGE SCALE GENOMIC DNA]</scope>
    <source>
        <strain evidence="2 3">NPDC006488</strain>
    </source>
</reference>
<dbReference type="Pfam" id="PF12802">
    <property type="entry name" value="MarR_2"/>
    <property type="match status" value="1"/>
</dbReference>
<dbReference type="InterPro" id="IPR039422">
    <property type="entry name" value="MarR/SlyA-like"/>
</dbReference>
<dbReference type="PROSITE" id="PS50995">
    <property type="entry name" value="HTH_MARR_2"/>
    <property type="match status" value="1"/>
</dbReference>
<dbReference type="Proteomes" id="UP001601303">
    <property type="component" value="Unassembled WGS sequence"/>
</dbReference>
<dbReference type="Gene3D" id="1.10.10.10">
    <property type="entry name" value="Winged helix-like DNA-binding domain superfamily/Winged helix DNA-binding domain"/>
    <property type="match status" value="1"/>
</dbReference>
<organism evidence="2 3">
    <name type="scientific">Streptomyces hokutonensis</name>
    <dbReference type="NCBI Taxonomy" id="1306990"/>
    <lineage>
        <taxon>Bacteria</taxon>
        <taxon>Bacillati</taxon>
        <taxon>Actinomycetota</taxon>
        <taxon>Actinomycetes</taxon>
        <taxon>Kitasatosporales</taxon>
        <taxon>Streptomycetaceae</taxon>
        <taxon>Streptomyces</taxon>
    </lineage>
</organism>
<proteinExistence type="predicted"/>
<dbReference type="RefSeq" id="WP_359613648.1">
    <property type="nucleotide sequence ID" value="NZ_JBFALI010000023.1"/>
</dbReference>
<keyword evidence="3" id="KW-1185">Reference proteome</keyword>
<protein>
    <submittedName>
        <fullName evidence="2">MarR family winged helix-turn-helix transcriptional regulator</fullName>
    </submittedName>
</protein>
<dbReference type="InterPro" id="IPR000835">
    <property type="entry name" value="HTH_MarR-typ"/>
</dbReference>
<evidence type="ECO:0000259" key="1">
    <source>
        <dbReference type="PROSITE" id="PS50995"/>
    </source>
</evidence>
<name>A0ABW6LY53_9ACTN</name>
<accession>A0ABW6LY53</accession>
<dbReference type="InterPro" id="IPR036388">
    <property type="entry name" value="WH-like_DNA-bd_sf"/>
</dbReference>
<dbReference type="PANTHER" id="PTHR33164:SF99">
    <property type="entry name" value="MARR FAMILY REGULATORY PROTEIN"/>
    <property type="match status" value="1"/>
</dbReference>
<evidence type="ECO:0000313" key="3">
    <source>
        <dbReference type="Proteomes" id="UP001601303"/>
    </source>
</evidence>
<dbReference type="EMBL" id="JBIAHM010000002">
    <property type="protein sequence ID" value="MFE9598811.1"/>
    <property type="molecule type" value="Genomic_DNA"/>
</dbReference>
<gene>
    <name evidence="2" type="ORF">ACFYNQ_09535</name>
</gene>
<comment type="caution">
    <text evidence="2">The sequence shown here is derived from an EMBL/GenBank/DDBJ whole genome shotgun (WGS) entry which is preliminary data.</text>
</comment>
<feature type="domain" description="HTH marR-type" evidence="1">
    <location>
        <begin position="11"/>
        <end position="147"/>
    </location>
</feature>